<evidence type="ECO:0000256" key="1">
    <source>
        <dbReference type="SAM" id="Phobius"/>
    </source>
</evidence>
<gene>
    <name evidence="2" type="ORF">C486_02393</name>
</gene>
<dbReference type="AlphaFoldDB" id="L9ZAP6"/>
<protein>
    <submittedName>
        <fullName evidence="2">Uncharacterized protein</fullName>
    </submittedName>
</protein>
<feature type="transmembrane region" description="Helical" evidence="1">
    <location>
        <begin position="135"/>
        <end position="152"/>
    </location>
</feature>
<evidence type="ECO:0000313" key="2">
    <source>
        <dbReference type="EMBL" id="ELY83474.1"/>
    </source>
</evidence>
<keyword evidence="1" id="KW-0812">Transmembrane</keyword>
<feature type="transmembrane region" description="Helical" evidence="1">
    <location>
        <begin position="105"/>
        <end position="123"/>
    </location>
</feature>
<keyword evidence="3" id="KW-1185">Reference proteome</keyword>
<keyword evidence="1" id="KW-1133">Transmembrane helix</keyword>
<name>L9ZAP6_9EURY</name>
<evidence type="ECO:0000313" key="3">
    <source>
        <dbReference type="Proteomes" id="UP000011592"/>
    </source>
</evidence>
<feature type="transmembrane region" description="Helical" evidence="1">
    <location>
        <begin position="29"/>
        <end position="50"/>
    </location>
</feature>
<dbReference type="EMBL" id="AOIJ01000031">
    <property type="protein sequence ID" value="ELY83474.1"/>
    <property type="molecule type" value="Genomic_DNA"/>
</dbReference>
<accession>L9ZAP6</accession>
<sequence length="993" mass="113774">MRRQKQEGWLWLLKELLQERKSWLTHWSFLWVIPAGILIAFSLAHILAPLTTGSFDKLQTTWQAQLTITSLSFIVLIFLLDQIYRSQYQEGVMQDFLAAARAMPVIYFSLFTGGIMAYAYFQLSRETTTAFATDVIFFLFVGTITSIGYVYYRVARLIFYDPKDEFMQQEIERGIDRKVDTDARQRIANNIPRETLPDYAQLQSDSHSVSQRTDLYTADEIDTIGHAADVNLSTLIQAFNEVEASPDEGTDPEDIQLLLNVELGQKLVAGVPVLSVNTRNGATIDVPRRVGEVLAQAITCSDSHPFDTGEDQIDRNLDYINDSCKQAINNLNSSGLRRHMEFYTDILQYVTHSPIASSSTSTGIIDRIHREFYHIFDAAADTGNAELINTIRAQTFHICLRYHLQGEKTLFDKFLGLYTNYYKVLTSQSGNSTDDLVHGFLVSIENLQTRLTAELGRAETEDEVNEVAANIQSWYEVLEDVFRHSIDLGDAKTFNNVWSLGEDEFILADPRRSSPNIYELQRQVEEADADEERDQLQTRLDAYNEKERVIGLFREEFEHLQFIAAARAFLAFKKGELPEDAFASMFDDSISNSLVSISKLSEIYLRLRQNPQIVSLLKWESEDSDVFKDVQTSLPATHTWLKEFYCMLCLLLLNPDDYPGDDIAPDDNPLTELDVTKQAYPGFQETLDELDEDVFNRLPVADEQLDQFEKRKELLRSLDTQMQDILEQREEDRIIEAALDPEKVENYKDSYVSQFVDSFTLRQALIDLDWWTQDELDNPDAIPPSGYRRWYPKQPFIEDQRVDYVQHLDTNIASHVTAVIERMLDECNPYLTAETVSSHDAVPDRVAELCAGKNPVALIAGRYRPRLAIRNSDAFDPDYVESGHCIGGFQYTDDQPTVPVYSEPEMEPDILLLTEPTTQPEFTERSESDAPVDIKITATDRELMREVKGDEEYEALSDDDIRDLLQRVRMQIEYRLTVDISDDIGIRISIEES</sequence>
<dbReference type="PATRIC" id="fig|1230459.4.peg.471"/>
<comment type="caution">
    <text evidence="2">The sequence shown here is derived from an EMBL/GenBank/DDBJ whole genome shotgun (WGS) entry which is preliminary data.</text>
</comment>
<organism evidence="2 3">
    <name type="scientific">Natrinema gari JCM 14663</name>
    <dbReference type="NCBI Taxonomy" id="1230459"/>
    <lineage>
        <taxon>Archaea</taxon>
        <taxon>Methanobacteriati</taxon>
        <taxon>Methanobacteriota</taxon>
        <taxon>Stenosarchaea group</taxon>
        <taxon>Halobacteria</taxon>
        <taxon>Halobacteriales</taxon>
        <taxon>Natrialbaceae</taxon>
        <taxon>Natrinema</taxon>
    </lineage>
</organism>
<dbReference type="Proteomes" id="UP000011592">
    <property type="component" value="Unassembled WGS sequence"/>
</dbReference>
<proteinExistence type="predicted"/>
<feature type="transmembrane region" description="Helical" evidence="1">
    <location>
        <begin position="62"/>
        <end position="84"/>
    </location>
</feature>
<keyword evidence="1" id="KW-0472">Membrane</keyword>
<reference evidence="2 3" key="1">
    <citation type="journal article" date="2014" name="PLoS Genet.">
        <title>Phylogenetically driven sequencing of extremely halophilic archaea reveals strategies for static and dynamic osmo-response.</title>
        <authorList>
            <person name="Becker E.A."/>
            <person name="Seitzer P.M."/>
            <person name="Tritt A."/>
            <person name="Larsen D."/>
            <person name="Krusor M."/>
            <person name="Yao A.I."/>
            <person name="Wu D."/>
            <person name="Madern D."/>
            <person name="Eisen J.A."/>
            <person name="Darling A.E."/>
            <person name="Facciotti M.T."/>
        </authorList>
    </citation>
    <scope>NUCLEOTIDE SEQUENCE [LARGE SCALE GENOMIC DNA]</scope>
    <source>
        <strain evidence="2 3">JCM 14663</strain>
    </source>
</reference>